<evidence type="ECO:0000313" key="2">
    <source>
        <dbReference type="Proteomes" id="UP000708208"/>
    </source>
</evidence>
<name>A0A8J2KLV9_9HEXA</name>
<dbReference type="EMBL" id="CAJVCH010393054">
    <property type="protein sequence ID" value="CAG7817395.1"/>
    <property type="molecule type" value="Genomic_DNA"/>
</dbReference>
<dbReference type="Proteomes" id="UP000708208">
    <property type="component" value="Unassembled WGS sequence"/>
</dbReference>
<reference evidence="1" key="1">
    <citation type="submission" date="2021-06" db="EMBL/GenBank/DDBJ databases">
        <authorList>
            <person name="Hodson N. C."/>
            <person name="Mongue J. A."/>
            <person name="Jaron S. K."/>
        </authorList>
    </citation>
    <scope>NUCLEOTIDE SEQUENCE</scope>
</reference>
<proteinExistence type="predicted"/>
<protein>
    <submittedName>
        <fullName evidence="1">Uncharacterized protein</fullName>
    </submittedName>
</protein>
<comment type="caution">
    <text evidence="1">The sequence shown here is derived from an EMBL/GenBank/DDBJ whole genome shotgun (WGS) entry which is preliminary data.</text>
</comment>
<dbReference type="AlphaFoldDB" id="A0A8J2KLV9"/>
<evidence type="ECO:0000313" key="1">
    <source>
        <dbReference type="EMBL" id="CAG7817395.1"/>
    </source>
</evidence>
<keyword evidence="2" id="KW-1185">Reference proteome</keyword>
<organism evidence="1 2">
    <name type="scientific">Allacma fusca</name>
    <dbReference type="NCBI Taxonomy" id="39272"/>
    <lineage>
        <taxon>Eukaryota</taxon>
        <taxon>Metazoa</taxon>
        <taxon>Ecdysozoa</taxon>
        <taxon>Arthropoda</taxon>
        <taxon>Hexapoda</taxon>
        <taxon>Collembola</taxon>
        <taxon>Symphypleona</taxon>
        <taxon>Sminthuridae</taxon>
        <taxon>Allacma</taxon>
    </lineage>
</organism>
<sequence>MKRLMLETYGHRSNSVLGGVTPARIFSSYPKLALPLYWNVIFISWNNNIIQPIAVFASIGTAPGRILPKRLIMTVRQLDVAGLEIIGSSVVRQLLISLCGMSLE</sequence>
<gene>
    <name evidence="1" type="ORF">AFUS01_LOCUS27967</name>
</gene>
<accession>A0A8J2KLV9</accession>